<proteinExistence type="predicted"/>
<keyword evidence="3" id="KW-1185">Reference proteome</keyword>
<evidence type="ECO:0008006" key="4">
    <source>
        <dbReference type="Google" id="ProtNLM"/>
    </source>
</evidence>
<feature type="chain" id="PRO_5019331994" description="Lipoprotein" evidence="1">
    <location>
        <begin position="25"/>
        <end position="248"/>
    </location>
</feature>
<evidence type="ECO:0000313" key="2">
    <source>
        <dbReference type="EMBL" id="QBH95374.1"/>
    </source>
</evidence>
<dbReference type="AlphaFoldDB" id="A0A411WH60"/>
<protein>
    <recommendedName>
        <fullName evidence="4">Lipoprotein</fullName>
    </recommendedName>
</protein>
<dbReference type="Proteomes" id="UP000293154">
    <property type="component" value="Chromosome"/>
</dbReference>
<feature type="signal peptide" evidence="1">
    <location>
        <begin position="1"/>
        <end position="24"/>
    </location>
</feature>
<dbReference type="KEGG" id="prag:EKN56_02515"/>
<evidence type="ECO:0000313" key="3">
    <source>
        <dbReference type="Proteomes" id="UP000293154"/>
    </source>
</evidence>
<reference evidence="2 3" key="1">
    <citation type="submission" date="2019-03" db="EMBL/GenBank/DDBJ databases">
        <title>Pragia sp. nov. isolated from the gut tract of Carduelis flavirostris.</title>
        <authorList>
            <person name="Ge Y."/>
        </authorList>
    </citation>
    <scope>NUCLEOTIDE SEQUENCE [LARGE SCALE GENOMIC DNA]</scope>
    <source>
        <strain evidence="2 3">CF-458</strain>
    </source>
</reference>
<sequence>MKKFSLLLLPVLLSGCVASGPSSPAVEASTIVPNSIIHLDDKMNAMRKITLTNGQEHQLWFNYDCTNKKIWSLYRDQYQNGKLQQRYYGYGSGTRTSQYTAPVLIGGGAENPQQEADIAAICQIKSMKVSWVTLSENNASDYRLLFDQKNSSRKGDLFMARLGFQFSKNQYISAYNAPYSLTVEDHIFNCKTQEDTVVATFNVDRENFITNADIGRPSIAASDTHQNVAKKHLIAMCKVNDLSNYKNK</sequence>
<dbReference type="PROSITE" id="PS51257">
    <property type="entry name" value="PROKAR_LIPOPROTEIN"/>
    <property type="match status" value="1"/>
</dbReference>
<dbReference type="RefSeq" id="WP_130590365.1">
    <property type="nucleotide sequence ID" value="NZ_CP034752.1"/>
</dbReference>
<gene>
    <name evidence="2" type="ORF">EKN56_02515</name>
</gene>
<accession>A0A411WH60</accession>
<keyword evidence="1" id="KW-0732">Signal</keyword>
<organism evidence="2 3">
    <name type="scientific">Limnobaculum zhutongyuii</name>
    <dbReference type="NCBI Taxonomy" id="2498113"/>
    <lineage>
        <taxon>Bacteria</taxon>
        <taxon>Pseudomonadati</taxon>
        <taxon>Pseudomonadota</taxon>
        <taxon>Gammaproteobacteria</taxon>
        <taxon>Enterobacterales</taxon>
        <taxon>Budviciaceae</taxon>
        <taxon>Limnobaculum</taxon>
    </lineage>
</organism>
<evidence type="ECO:0000256" key="1">
    <source>
        <dbReference type="SAM" id="SignalP"/>
    </source>
</evidence>
<name>A0A411WH60_9GAMM</name>
<dbReference type="OrthoDB" id="6627027at2"/>
<dbReference type="EMBL" id="CP034752">
    <property type="protein sequence ID" value="QBH95374.1"/>
    <property type="molecule type" value="Genomic_DNA"/>
</dbReference>